<accession>A0A4R2R1M5</accession>
<gene>
    <name evidence="1" type="ORF">EV191_101543</name>
</gene>
<protein>
    <recommendedName>
        <fullName evidence="3">PE family protein</fullName>
    </recommendedName>
</protein>
<dbReference type="RefSeq" id="WP_132875177.1">
    <property type="nucleotide sequence ID" value="NZ_SLXQ01000001.1"/>
</dbReference>
<dbReference type="EMBL" id="SLXQ01000001">
    <property type="protein sequence ID" value="TCP56600.1"/>
    <property type="molecule type" value="Genomic_DNA"/>
</dbReference>
<comment type="caution">
    <text evidence="1">The sequence shown here is derived from an EMBL/GenBank/DDBJ whole genome shotgun (WGS) entry which is preliminary data.</text>
</comment>
<name>A0A4R2R1M5_9PSEU</name>
<dbReference type="Proteomes" id="UP000294911">
    <property type="component" value="Unassembled WGS sequence"/>
</dbReference>
<sequence>MTDEVGAAAGAAVGAAAGGAVGGPAGVALGAAIGLNPFGHSGQNASNPKPAGGHFEFSEADLISIRDDLRMALDKLEPLQENARVLASITPPADDPASVKVAGILEDSGRDYAEHSLPQQINVVRTFLKAVEEALPEYLRTEQDAKGSFGDSGEEI</sequence>
<evidence type="ECO:0000313" key="2">
    <source>
        <dbReference type="Proteomes" id="UP000294911"/>
    </source>
</evidence>
<dbReference type="AlphaFoldDB" id="A0A4R2R1M5"/>
<evidence type="ECO:0000313" key="1">
    <source>
        <dbReference type="EMBL" id="TCP56600.1"/>
    </source>
</evidence>
<reference evidence="1 2" key="1">
    <citation type="submission" date="2019-03" db="EMBL/GenBank/DDBJ databases">
        <title>Genomic Encyclopedia of Type Strains, Phase IV (KMG-IV): sequencing the most valuable type-strain genomes for metagenomic binning, comparative biology and taxonomic classification.</title>
        <authorList>
            <person name="Goeker M."/>
        </authorList>
    </citation>
    <scope>NUCLEOTIDE SEQUENCE [LARGE SCALE GENOMIC DNA]</scope>
    <source>
        <strain evidence="1 2">DSM 45765</strain>
    </source>
</reference>
<proteinExistence type="predicted"/>
<organism evidence="1 2">
    <name type="scientific">Tamaricihabitans halophyticus</name>
    <dbReference type="NCBI Taxonomy" id="1262583"/>
    <lineage>
        <taxon>Bacteria</taxon>
        <taxon>Bacillati</taxon>
        <taxon>Actinomycetota</taxon>
        <taxon>Actinomycetes</taxon>
        <taxon>Pseudonocardiales</taxon>
        <taxon>Pseudonocardiaceae</taxon>
        <taxon>Tamaricihabitans</taxon>
    </lineage>
</organism>
<evidence type="ECO:0008006" key="3">
    <source>
        <dbReference type="Google" id="ProtNLM"/>
    </source>
</evidence>
<keyword evidence="2" id="KW-1185">Reference proteome</keyword>